<protein>
    <submittedName>
        <fullName evidence="1">Uncharacterized protein</fullName>
    </submittedName>
</protein>
<gene>
    <name evidence="1" type="ORF">SAMN05421882_100960</name>
</gene>
<organism evidence="1 2">
    <name type="scientific">Nitrosomonas communis</name>
    <dbReference type="NCBI Taxonomy" id="44574"/>
    <lineage>
        <taxon>Bacteria</taxon>
        <taxon>Pseudomonadati</taxon>
        <taxon>Pseudomonadota</taxon>
        <taxon>Betaproteobacteria</taxon>
        <taxon>Nitrosomonadales</taxon>
        <taxon>Nitrosomonadaceae</taxon>
        <taxon>Nitrosomonas</taxon>
    </lineage>
</organism>
<reference evidence="1 2" key="1">
    <citation type="submission" date="2016-10" db="EMBL/GenBank/DDBJ databases">
        <authorList>
            <person name="de Groot N.N."/>
        </authorList>
    </citation>
    <scope>NUCLEOTIDE SEQUENCE [LARGE SCALE GENOMIC DNA]</scope>
    <source>
        <strain evidence="1 2">Nm110</strain>
    </source>
</reference>
<proteinExistence type="predicted"/>
<evidence type="ECO:0000313" key="2">
    <source>
        <dbReference type="Proteomes" id="UP000183454"/>
    </source>
</evidence>
<evidence type="ECO:0000313" key="1">
    <source>
        <dbReference type="EMBL" id="SDW38102.1"/>
    </source>
</evidence>
<dbReference type="EMBL" id="FNNH01000009">
    <property type="protein sequence ID" value="SDW38102.1"/>
    <property type="molecule type" value="Genomic_DNA"/>
</dbReference>
<sequence>MLLAYIFEVDIDIFNDRDLKEKPHDDLLGKSPRDVMQSFGVEWGRKLIHPDIWVKRVENLIDHYLRLVLSDVRFDN</sequence>
<name>A0A1H2T2N9_9PROT</name>
<dbReference type="Proteomes" id="UP000183454">
    <property type="component" value="Unassembled WGS sequence"/>
</dbReference>
<dbReference type="AlphaFoldDB" id="A0A1H2T2N9"/>
<accession>A0A1H2T2N9</accession>
<dbReference type="RefSeq" id="WP_074666204.1">
    <property type="nucleotide sequence ID" value="NZ_FNNH01000009.1"/>
</dbReference>